<dbReference type="PANTHER" id="PTHR16487:SF0">
    <property type="entry name" value="PROTEIN PHOSPHATASE 4 REGULATORY SUBUNIT 2-RELATED"/>
    <property type="match status" value="1"/>
</dbReference>
<feature type="compositionally biased region" description="Low complexity" evidence="2">
    <location>
        <begin position="408"/>
        <end position="427"/>
    </location>
</feature>
<keyword evidence="4" id="KW-1185">Reference proteome</keyword>
<dbReference type="GeneID" id="27418699"/>
<name>V5EWT1_KALBG</name>
<feature type="compositionally biased region" description="Acidic residues" evidence="2">
    <location>
        <begin position="341"/>
        <end position="352"/>
    </location>
</feature>
<dbReference type="STRING" id="1365824.V5EWT1"/>
<comment type="similarity">
    <text evidence="1">Belongs to the PPP4R2 family.</text>
</comment>
<evidence type="ECO:0000313" key="4">
    <source>
        <dbReference type="Proteomes" id="UP000019377"/>
    </source>
</evidence>
<gene>
    <name evidence="3" type="ORF">PSEUBRA_SCAF1g00508</name>
</gene>
<dbReference type="GO" id="GO:0030289">
    <property type="term" value="C:protein phosphatase 4 complex"/>
    <property type="evidence" value="ECO:0007669"/>
    <property type="project" value="InterPro"/>
</dbReference>
<dbReference type="HOGENOM" id="CLU_039339_0_0_1"/>
<evidence type="ECO:0000256" key="1">
    <source>
        <dbReference type="ARBA" id="ARBA00009207"/>
    </source>
</evidence>
<dbReference type="AlphaFoldDB" id="V5EWT1"/>
<sequence length="464" mass="49656">MTSETLHDPSPTTSFTPSHLATLQHIASTDEYLPDSPSSSSRSYDWPSLRDAIKHRIRSCLDSFASRPLSLHPATALVPYMKDGEDLERTWERADAGMLCLDSEGKPQLPLEPVDPIESTEEDGTQYDYRSNTVLPEGTVHPPFVHRADIQNFYPTKRPLTETTVKALSEEQRDGQTRLLFGMLDEFDLQPPFTIQRLCELLVEPTKHYNDPLKWVCAIQRCLSVTATRDAFPISPVQAPVGVVAVNGHAEDAAPMSEGELDRMDGLPPARSRSSSVSVGAEPLFSPIPFVVRDENGVGEEHIPDLELGGADRTTAPEGVAKEVLAPAPVSTETESTQPEAEVDEQMGEASEEAPAIASTAPASEDSIAAAVDATTLPTPAPAPAAVPSGPTEPLGVPAGQVDEVDNPTNTVNALTSTTTTPAESATGSLAPTTQGAAEDEAEDKEEEGRSTKRRKSVASIHDA</sequence>
<protein>
    <submittedName>
        <fullName evidence="3">Uncharacterized protein</fullName>
    </submittedName>
</protein>
<dbReference type="GO" id="GO:0005737">
    <property type="term" value="C:cytoplasm"/>
    <property type="evidence" value="ECO:0007669"/>
    <property type="project" value="TreeGrafter"/>
</dbReference>
<reference evidence="4" key="1">
    <citation type="journal article" date="2013" name="Genome Announc.">
        <title>Draft genome sequence of Pseudozyma brasiliensis sp. nov. strain GHG001, a high producer of endo-1,4-xylanase isolated from an insect pest of sugarcane.</title>
        <authorList>
            <person name="Oliveira J.V.D.C."/>
            <person name="dos Santos R.A.C."/>
            <person name="Borges T.A."/>
            <person name="Riano-Pachon D.M."/>
            <person name="Goldman G.H."/>
        </authorList>
    </citation>
    <scope>NUCLEOTIDE SEQUENCE [LARGE SCALE GENOMIC DNA]</scope>
    <source>
        <strain evidence="4">GHG001</strain>
    </source>
</reference>
<feature type="region of interest" description="Disordered" evidence="2">
    <location>
        <begin position="323"/>
        <end position="464"/>
    </location>
</feature>
<accession>V5EWT1</accession>
<dbReference type="Pfam" id="PF09184">
    <property type="entry name" value="PPP4R2"/>
    <property type="match status" value="1"/>
</dbReference>
<dbReference type="EMBL" id="KI545851">
    <property type="protein sequence ID" value="EST10060.1"/>
    <property type="molecule type" value="Genomic_DNA"/>
</dbReference>
<feature type="compositionally biased region" description="Low complexity" evidence="2">
    <location>
        <begin position="369"/>
        <end position="378"/>
    </location>
</feature>
<dbReference type="InterPro" id="IPR015267">
    <property type="entry name" value="PPP4R2"/>
</dbReference>
<dbReference type="GO" id="GO:0019888">
    <property type="term" value="F:protein phosphatase regulator activity"/>
    <property type="evidence" value="ECO:0007669"/>
    <property type="project" value="InterPro"/>
</dbReference>
<dbReference type="eggNOG" id="ENOG502SBSZ">
    <property type="taxonomic scope" value="Eukaryota"/>
</dbReference>
<dbReference type="RefSeq" id="XP_016295049.1">
    <property type="nucleotide sequence ID" value="XM_016436070.1"/>
</dbReference>
<dbReference type="GO" id="GO:0005634">
    <property type="term" value="C:nucleus"/>
    <property type="evidence" value="ECO:0007669"/>
    <property type="project" value="TreeGrafter"/>
</dbReference>
<proteinExistence type="inferred from homology"/>
<dbReference type="PANTHER" id="PTHR16487">
    <property type="entry name" value="PPP4R2-RELATED PROTEIN"/>
    <property type="match status" value="1"/>
</dbReference>
<dbReference type="OMA" id="FVHRADI"/>
<dbReference type="OrthoDB" id="341898at2759"/>
<evidence type="ECO:0000256" key="2">
    <source>
        <dbReference type="SAM" id="MobiDB-lite"/>
    </source>
</evidence>
<organism evidence="3 4">
    <name type="scientific">Kalmanozyma brasiliensis (strain GHG001)</name>
    <name type="common">Yeast</name>
    <name type="synonym">Pseudozyma brasiliensis</name>
    <dbReference type="NCBI Taxonomy" id="1365824"/>
    <lineage>
        <taxon>Eukaryota</taxon>
        <taxon>Fungi</taxon>
        <taxon>Dikarya</taxon>
        <taxon>Basidiomycota</taxon>
        <taxon>Ustilaginomycotina</taxon>
        <taxon>Ustilaginomycetes</taxon>
        <taxon>Ustilaginales</taxon>
        <taxon>Ustilaginaceae</taxon>
        <taxon>Kalmanozyma</taxon>
    </lineage>
</organism>
<dbReference type="Proteomes" id="UP000019377">
    <property type="component" value="Unassembled WGS sequence"/>
</dbReference>
<feature type="region of interest" description="Disordered" evidence="2">
    <location>
        <begin position="103"/>
        <end position="124"/>
    </location>
</feature>
<evidence type="ECO:0000313" key="3">
    <source>
        <dbReference type="EMBL" id="EST10060.1"/>
    </source>
</evidence>